<evidence type="ECO:0000313" key="2">
    <source>
        <dbReference type="Proteomes" id="UP000603641"/>
    </source>
</evidence>
<evidence type="ECO:0000313" key="1">
    <source>
        <dbReference type="EMBL" id="MBD7962813.1"/>
    </source>
</evidence>
<comment type="caution">
    <text evidence="1">The sequence shown here is derived from an EMBL/GenBank/DDBJ whole genome shotgun (WGS) entry which is preliminary data.</text>
</comment>
<dbReference type="InterPro" id="IPR035272">
    <property type="entry name" value="DUF5351"/>
</dbReference>
<dbReference type="RefSeq" id="WP_171005383.1">
    <property type="nucleotide sequence ID" value="NZ_JACSQM010000001.1"/>
</dbReference>
<protein>
    <submittedName>
        <fullName evidence="1">YuiA family protein</fullName>
    </submittedName>
</protein>
<proteinExistence type="predicted"/>
<dbReference type="EMBL" id="JACSQM010000001">
    <property type="protein sequence ID" value="MBD7962813.1"/>
    <property type="molecule type" value="Genomic_DNA"/>
</dbReference>
<dbReference type="Proteomes" id="UP000603641">
    <property type="component" value="Unassembled WGS sequence"/>
</dbReference>
<reference evidence="1 2" key="1">
    <citation type="submission" date="2020-08" db="EMBL/GenBank/DDBJ databases">
        <title>A Genomic Blueprint of the Chicken Gut Microbiome.</title>
        <authorList>
            <person name="Gilroy R."/>
            <person name="Ravi A."/>
            <person name="Getino M."/>
            <person name="Pursley I."/>
            <person name="Horton D.L."/>
            <person name="Alikhan N.-F."/>
            <person name="Baker D."/>
            <person name="Gharbi K."/>
            <person name="Hall N."/>
            <person name="Watson M."/>
            <person name="Adriaenssens E.M."/>
            <person name="Foster-Nyarko E."/>
            <person name="Jarju S."/>
            <person name="Secka A."/>
            <person name="Antonio M."/>
            <person name="Oren A."/>
            <person name="Chaudhuri R."/>
            <person name="La Ragione R.M."/>
            <person name="Hildebrand F."/>
            <person name="Pallen M.J."/>
        </authorList>
    </citation>
    <scope>NUCLEOTIDE SEQUENCE [LARGE SCALE GENOMIC DNA]</scope>
    <source>
        <strain evidence="1 2">Sa2CUA10</strain>
    </source>
</reference>
<sequence>MRKHAIQKKHDQCPYCEGKGYFQLLLGGSETCVECCGSGKKRA</sequence>
<organism evidence="1 2">
    <name type="scientific">Fictibacillus norfolkensis</name>
    <dbReference type="NCBI Taxonomy" id="2762233"/>
    <lineage>
        <taxon>Bacteria</taxon>
        <taxon>Bacillati</taxon>
        <taxon>Bacillota</taxon>
        <taxon>Bacilli</taxon>
        <taxon>Bacillales</taxon>
        <taxon>Fictibacillaceae</taxon>
        <taxon>Fictibacillus</taxon>
    </lineage>
</organism>
<accession>A0ABR8SH77</accession>
<gene>
    <name evidence="1" type="ORF">H9648_02015</name>
</gene>
<name>A0ABR8SH77_9BACL</name>
<dbReference type="Pfam" id="PF17302">
    <property type="entry name" value="DUF5351"/>
    <property type="match status" value="1"/>
</dbReference>
<keyword evidence="2" id="KW-1185">Reference proteome</keyword>